<dbReference type="SUPFAM" id="SSF53649">
    <property type="entry name" value="Alkaline phosphatase-like"/>
    <property type="match status" value="1"/>
</dbReference>
<keyword evidence="10" id="KW-0472">Membrane</keyword>
<feature type="active site" description="Phosphoserine intermediate" evidence="13">
    <location>
        <position position="117"/>
    </location>
</feature>
<comment type="similarity">
    <text evidence="2 15">Belongs to the alkaline phosphatase family.</text>
</comment>
<dbReference type="SMART" id="SM00098">
    <property type="entry name" value="alkPPc"/>
    <property type="match status" value="1"/>
</dbReference>
<dbReference type="InterPro" id="IPR001952">
    <property type="entry name" value="Alkaline_phosphatase"/>
</dbReference>
<evidence type="ECO:0000256" key="9">
    <source>
        <dbReference type="ARBA" id="ARBA00022842"/>
    </source>
</evidence>
<feature type="binding site" evidence="14">
    <location>
        <position position="459"/>
    </location>
    <ligand>
        <name>Zn(2+)</name>
        <dbReference type="ChEBI" id="CHEBI:29105"/>
        <label>2</label>
    </ligand>
</feature>
<feature type="binding site" evidence="14">
    <location>
        <position position="67"/>
    </location>
    <ligand>
        <name>Mg(2+)</name>
        <dbReference type="ChEBI" id="CHEBI:18420"/>
    </ligand>
</feature>
<reference evidence="17" key="1">
    <citation type="submission" date="2019-08" db="EMBL/GenBank/DDBJ databases">
        <title>The genome of the North American firefly Photinus pyralis.</title>
        <authorList>
            <consortium name="Photinus pyralis genome working group"/>
            <person name="Fallon T.R."/>
            <person name="Sander Lower S.E."/>
            <person name="Weng J.-K."/>
        </authorList>
    </citation>
    <scope>NUCLEOTIDE SEQUENCE</scope>
    <source>
        <strain evidence="17">TRF0915ILg1</strain>
        <tissue evidence="17">Whole body</tissue>
    </source>
</reference>
<keyword evidence="11" id="KW-0325">Glycoprotein</keyword>
<keyword evidence="4" id="KW-1003">Cell membrane</keyword>
<sequence length="503" mass="56150">MYTFFPDLKQDHMHKHIKMPRSKIVEYHDDEKTAEYWNKIAQDILKKQLNRQINTGVAKNVILFLGDGMSIPTLAATRVYLSQKTKQSGEENELSFEKMPFTGLSKTYCVDRQVADSACSATAYLCGVKANEATAGVTAAVELKDCEAMRNTSNHVFSIGRWSQLKGKRTGVVTTTRITHASPSGVYAHIANRDWESDSLVLLDGFDPDLCHDIAHQLIHGETGAELNVIFGGGRQFMIPLTEKDEDGNRGLRLRRNLIEEWEDQKAKSEKSYQYVHNREGLLGVSDNTEYVMGLFAGDHMDYNLDRSPEKQPSLEEMTVKAIKLLSQGENGYFLFVEGGRIDHAHHATRARKALDETVEFHKAIQAALDITDAEDTLIVVTSDHAHTMSLNGYPDRGNDILGIGGMGTDDLPYTTLSYSNGPGYRQEENGIRHDVSKDDLTDKDYRYPALVPLWDETHGGDDVGIFARGPWAHLYSGVLEQNTIPHIMAYASCVNDGENACT</sequence>
<evidence type="ECO:0000256" key="1">
    <source>
        <dbReference type="ARBA" id="ARBA00004609"/>
    </source>
</evidence>
<dbReference type="Pfam" id="PF00245">
    <property type="entry name" value="Alk_phosphatase"/>
    <property type="match status" value="1"/>
</dbReference>
<dbReference type="GO" id="GO:0005886">
    <property type="term" value="C:plasma membrane"/>
    <property type="evidence" value="ECO:0007669"/>
    <property type="project" value="UniProtKB-SubCell"/>
</dbReference>
<evidence type="ECO:0000313" key="18">
    <source>
        <dbReference type="Proteomes" id="UP000801492"/>
    </source>
</evidence>
<evidence type="ECO:0000256" key="8">
    <source>
        <dbReference type="ARBA" id="ARBA00022833"/>
    </source>
</evidence>
<dbReference type="InterPro" id="IPR018299">
    <property type="entry name" value="Alkaline_phosphatase_AS"/>
</dbReference>
<keyword evidence="18" id="KW-1185">Reference proteome</keyword>
<evidence type="ECO:0000313" key="17">
    <source>
        <dbReference type="EMBL" id="KAF2892581.1"/>
    </source>
</evidence>
<dbReference type="GO" id="GO:0046872">
    <property type="term" value="F:metal ion binding"/>
    <property type="evidence" value="ECO:0007669"/>
    <property type="project" value="UniProtKB-KW"/>
</dbReference>
<dbReference type="EMBL" id="VTPC01008663">
    <property type="protein sequence ID" value="KAF2892581.1"/>
    <property type="molecule type" value="Genomic_DNA"/>
</dbReference>
<dbReference type="Proteomes" id="UP000801492">
    <property type="component" value="Unassembled WGS sequence"/>
</dbReference>
<evidence type="ECO:0000256" key="12">
    <source>
        <dbReference type="ARBA" id="ARBA00023288"/>
    </source>
</evidence>
<keyword evidence="7 16" id="KW-0378">Hydrolase</keyword>
<feature type="binding site" evidence="14">
    <location>
        <position position="338"/>
    </location>
    <ligand>
        <name>Mg(2+)</name>
        <dbReference type="ChEBI" id="CHEBI:18420"/>
    </ligand>
</feature>
<dbReference type="CDD" id="cd16012">
    <property type="entry name" value="ALP"/>
    <property type="match status" value="1"/>
</dbReference>
<comment type="caution">
    <text evidence="17">The sequence shown here is derived from an EMBL/GenBank/DDBJ whole genome shotgun (WGS) entry which is preliminary data.</text>
</comment>
<dbReference type="InterPro" id="IPR017850">
    <property type="entry name" value="Alkaline_phosphatase_core_sf"/>
</dbReference>
<protein>
    <recommendedName>
        <fullName evidence="3 16">Alkaline phosphatase</fullName>
        <ecNumber evidence="3 16">3.1.3.1</ecNumber>
    </recommendedName>
</protein>
<comment type="cofactor">
    <cofactor evidence="14">
        <name>Zn(2+)</name>
        <dbReference type="ChEBI" id="CHEBI:29105"/>
    </cofactor>
    <text evidence="14">Binds 2 Zn(2+) ions.</text>
</comment>
<dbReference type="AlphaFoldDB" id="A0A8K0CVX6"/>
<name>A0A8K0CVX6_IGNLU</name>
<dbReference type="GO" id="GO:0004035">
    <property type="term" value="F:alkaline phosphatase activity"/>
    <property type="evidence" value="ECO:0007669"/>
    <property type="project" value="UniProtKB-EC"/>
</dbReference>
<dbReference type="FunFam" id="3.40.720.10:FF:000008">
    <property type="entry name" value="Alkaline phosphatase"/>
    <property type="match status" value="1"/>
</dbReference>
<evidence type="ECO:0000256" key="10">
    <source>
        <dbReference type="ARBA" id="ARBA00023136"/>
    </source>
</evidence>
<evidence type="ECO:0000256" key="2">
    <source>
        <dbReference type="ARBA" id="ARBA00005984"/>
    </source>
</evidence>
<feature type="binding site" evidence="14">
    <location>
        <position position="67"/>
    </location>
    <ligand>
        <name>Zn(2+)</name>
        <dbReference type="ChEBI" id="CHEBI:29105"/>
        <label>2</label>
    </ligand>
</feature>
<evidence type="ECO:0000256" key="14">
    <source>
        <dbReference type="PIRSR" id="PIRSR601952-2"/>
    </source>
</evidence>
<evidence type="ECO:0000256" key="13">
    <source>
        <dbReference type="PIRSR" id="PIRSR601952-1"/>
    </source>
</evidence>
<dbReference type="PRINTS" id="PR00113">
    <property type="entry name" value="ALKPHPHTASE"/>
</dbReference>
<feature type="binding site" evidence="14">
    <location>
        <position position="343"/>
    </location>
    <ligand>
        <name>Zn(2+)</name>
        <dbReference type="ChEBI" id="CHEBI:29105"/>
        <label>2</label>
    </ligand>
</feature>
<gene>
    <name evidence="17" type="ORF">ILUMI_13594</name>
</gene>
<keyword evidence="8 14" id="KW-0862">Zinc</keyword>
<comment type="subcellular location">
    <subcellularLocation>
        <location evidence="1">Cell membrane</location>
        <topology evidence="1">Lipid-anchor</topology>
        <topology evidence="1">GPI-anchor</topology>
    </subcellularLocation>
</comment>
<keyword evidence="5" id="KW-0336">GPI-anchor</keyword>
<keyword evidence="12" id="KW-0449">Lipoprotein</keyword>
<evidence type="ECO:0000256" key="7">
    <source>
        <dbReference type="ARBA" id="ARBA00022801"/>
    </source>
</evidence>
<feature type="binding site" evidence="14">
    <location>
        <position position="180"/>
    </location>
    <ligand>
        <name>Mg(2+)</name>
        <dbReference type="ChEBI" id="CHEBI:18420"/>
    </ligand>
</feature>
<organism evidence="17 18">
    <name type="scientific">Ignelater luminosus</name>
    <name type="common">Cucubano</name>
    <name type="synonym">Pyrophorus luminosus</name>
    <dbReference type="NCBI Taxonomy" id="2038154"/>
    <lineage>
        <taxon>Eukaryota</taxon>
        <taxon>Metazoa</taxon>
        <taxon>Ecdysozoa</taxon>
        <taxon>Arthropoda</taxon>
        <taxon>Hexapoda</taxon>
        <taxon>Insecta</taxon>
        <taxon>Pterygota</taxon>
        <taxon>Neoptera</taxon>
        <taxon>Endopterygota</taxon>
        <taxon>Coleoptera</taxon>
        <taxon>Polyphaga</taxon>
        <taxon>Elateriformia</taxon>
        <taxon>Elateroidea</taxon>
        <taxon>Elateridae</taxon>
        <taxon>Agrypninae</taxon>
        <taxon>Pyrophorini</taxon>
        <taxon>Ignelater</taxon>
    </lineage>
</organism>
<feature type="binding site" evidence="14">
    <location>
        <position position="384"/>
    </location>
    <ligand>
        <name>Zn(2+)</name>
        <dbReference type="ChEBI" id="CHEBI:29105"/>
        <label>2</label>
    </ligand>
</feature>
<dbReference type="OrthoDB" id="5818554at2759"/>
<feature type="binding site" evidence="14">
    <location>
        <position position="182"/>
    </location>
    <ligand>
        <name>Mg(2+)</name>
        <dbReference type="ChEBI" id="CHEBI:18420"/>
    </ligand>
</feature>
<keyword evidence="9 14" id="KW-0460">Magnesium</keyword>
<evidence type="ECO:0000256" key="5">
    <source>
        <dbReference type="ARBA" id="ARBA00022622"/>
    </source>
</evidence>
<dbReference type="EC" id="3.1.3.1" evidence="3 16"/>
<dbReference type="PANTHER" id="PTHR11596:SF91">
    <property type="entry name" value="ALKALINE PHOSPHATASE-RELATED"/>
    <property type="match status" value="1"/>
</dbReference>
<evidence type="ECO:0000256" key="11">
    <source>
        <dbReference type="ARBA" id="ARBA00023180"/>
    </source>
</evidence>
<evidence type="ECO:0000256" key="3">
    <source>
        <dbReference type="ARBA" id="ARBA00012647"/>
    </source>
</evidence>
<feature type="binding site" evidence="14">
    <location>
        <position position="385"/>
    </location>
    <ligand>
        <name>Zn(2+)</name>
        <dbReference type="ChEBI" id="CHEBI:29105"/>
        <label>2</label>
    </ligand>
</feature>
<keyword evidence="6 14" id="KW-0479">Metal-binding</keyword>
<dbReference type="GO" id="GO:0098552">
    <property type="term" value="C:side of membrane"/>
    <property type="evidence" value="ECO:0007669"/>
    <property type="project" value="UniProtKB-KW"/>
</dbReference>
<comment type="catalytic activity">
    <reaction evidence="16">
        <text>a phosphate monoester + H2O = an alcohol + phosphate</text>
        <dbReference type="Rhea" id="RHEA:15017"/>
        <dbReference type="ChEBI" id="CHEBI:15377"/>
        <dbReference type="ChEBI" id="CHEBI:30879"/>
        <dbReference type="ChEBI" id="CHEBI:43474"/>
        <dbReference type="ChEBI" id="CHEBI:67140"/>
        <dbReference type="EC" id="3.1.3.1"/>
    </reaction>
</comment>
<evidence type="ECO:0000256" key="6">
    <source>
        <dbReference type="ARBA" id="ARBA00022723"/>
    </source>
</evidence>
<accession>A0A8K0CVX6</accession>
<evidence type="ECO:0000256" key="15">
    <source>
        <dbReference type="RuleBase" id="RU003946"/>
    </source>
</evidence>
<dbReference type="PROSITE" id="PS00123">
    <property type="entry name" value="ALKALINE_PHOSPHATASE"/>
    <property type="match status" value="1"/>
</dbReference>
<evidence type="ECO:0000256" key="4">
    <source>
        <dbReference type="ARBA" id="ARBA00022475"/>
    </source>
</evidence>
<evidence type="ECO:0000256" key="16">
    <source>
        <dbReference type="RuleBase" id="RU003947"/>
    </source>
</evidence>
<dbReference type="PANTHER" id="PTHR11596">
    <property type="entry name" value="ALKALINE PHOSPHATASE"/>
    <property type="match status" value="1"/>
</dbReference>
<comment type="cofactor">
    <cofactor evidence="14">
        <name>Mg(2+)</name>
        <dbReference type="ChEBI" id="CHEBI:18420"/>
    </cofactor>
    <text evidence="14">Binds 1 Mg(2+) ion.</text>
</comment>
<feature type="binding site" evidence="14">
    <location>
        <position position="347"/>
    </location>
    <ligand>
        <name>Zn(2+)</name>
        <dbReference type="ChEBI" id="CHEBI:29105"/>
        <label>2</label>
    </ligand>
</feature>
<proteinExistence type="inferred from homology"/>
<dbReference type="Gene3D" id="3.40.720.10">
    <property type="entry name" value="Alkaline Phosphatase, subunit A"/>
    <property type="match status" value="1"/>
</dbReference>